<sequence length="128" mass="13968">MRFVPGMTCCKPERVAVGLECDVADMVCCAAHSCQSAGDSGRANQLRRLASIFPPDRLVQIAQVAHCVADALPILAQQCAALPDRATRRCYAAVVERVLNESDYKTFLDLHAEHWARSRGITHSGDSK</sequence>
<evidence type="ECO:0000313" key="1">
    <source>
        <dbReference type="EMBL" id="RKP46670.1"/>
    </source>
</evidence>
<comment type="caution">
    <text evidence="1">The sequence shown here is derived from an EMBL/GenBank/DDBJ whole genome shotgun (WGS) entry which is preliminary data.</text>
</comment>
<accession>A0A494X886</accession>
<evidence type="ECO:0000313" key="2">
    <source>
        <dbReference type="Proteomes" id="UP000270342"/>
    </source>
</evidence>
<dbReference type="AlphaFoldDB" id="A0A494X886"/>
<dbReference type="EMBL" id="RBZU01000014">
    <property type="protein sequence ID" value="RKP46670.1"/>
    <property type="molecule type" value="Genomic_DNA"/>
</dbReference>
<organism evidence="1 2">
    <name type="scientific">Pararobbsia silviterrae</name>
    <dbReference type="NCBI Taxonomy" id="1792498"/>
    <lineage>
        <taxon>Bacteria</taxon>
        <taxon>Pseudomonadati</taxon>
        <taxon>Pseudomonadota</taxon>
        <taxon>Betaproteobacteria</taxon>
        <taxon>Burkholderiales</taxon>
        <taxon>Burkholderiaceae</taxon>
        <taxon>Pararobbsia</taxon>
    </lineage>
</organism>
<gene>
    <name evidence="1" type="ORF">D7S86_24585</name>
</gene>
<dbReference type="Proteomes" id="UP000270342">
    <property type="component" value="Unassembled WGS sequence"/>
</dbReference>
<proteinExistence type="predicted"/>
<keyword evidence="2" id="KW-1185">Reference proteome</keyword>
<protein>
    <submittedName>
        <fullName evidence="1">Uncharacterized protein</fullName>
    </submittedName>
</protein>
<reference evidence="1 2" key="1">
    <citation type="submission" date="2018-10" db="EMBL/GenBank/DDBJ databases">
        <title>Robbsia sp. DHC34, isolated from soil.</title>
        <authorList>
            <person name="Gao Z.-H."/>
            <person name="Qiu L.-H."/>
        </authorList>
    </citation>
    <scope>NUCLEOTIDE SEQUENCE [LARGE SCALE GENOMIC DNA]</scope>
    <source>
        <strain evidence="1 2">DHC34</strain>
    </source>
</reference>
<name>A0A494X886_9BURK</name>